<dbReference type="Proteomes" id="UP000808038">
    <property type="component" value="Unassembled WGS sequence"/>
</dbReference>
<reference evidence="3" key="1">
    <citation type="submission" date="2020-02" db="EMBL/GenBank/DDBJ databases">
        <authorList>
            <person name="Fontana A."/>
            <person name="Patrone V."/>
            <person name="Morelli L."/>
        </authorList>
    </citation>
    <scope>NUCLEOTIDE SEQUENCE</scope>
    <source>
        <strain evidence="2">CCUG 30943</strain>
        <strain evidence="3">CCUG 43002</strain>
    </source>
</reference>
<reference evidence="3 4" key="3">
    <citation type="journal article" date="2021" name="Int. J. Food Microbiol.">
        <title>Safety demonstration of a microbial species for use in the food chain: Weissella confusa.</title>
        <authorList>
            <person name="Bourdichon F."/>
            <person name="Patrone V."/>
            <person name="Fontana A."/>
            <person name="Milani G."/>
            <person name="Morelli L."/>
        </authorList>
    </citation>
    <scope>NUCLEOTIDE SEQUENCE [LARGE SCALE GENOMIC DNA]</scope>
    <source>
        <strain evidence="2">CCUG 30943</strain>
        <strain evidence="3 4">CCUG 43002</strain>
    </source>
</reference>
<name>A0A0R2F2U0_WEICO</name>
<evidence type="ECO:0000313" key="3">
    <source>
        <dbReference type="EMBL" id="MBJ7639111.1"/>
    </source>
</evidence>
<accession>A0A0R2F2U0</accession>
<protein>
    <submittedName>
        <fullName evidence="3">Uncharacterized protein</fullName>
    </submittedName>
</protein>
<dbReference type="RefSeq" id="WP_003609408.1">
    <property type="nucleotide sequence ID" value="NZ_ALXH01000026.1"/>
</dbReference>
<organism evidence="3 4">
    <name type="scientific">Weissella confusa</name>
    <name type="common">Lactobacillus confusus</name>
    <dbReference type="NCBI Taxonomy" id="1583"/>
    <lineage>
        <taxon>Bacteria</taxon>
        <taxon>Bacillati</taxon>
        <taxon>Bacillota</taxon>
        <taxon>Bacilli</taxon>
        <taxon>Lactobacillales</taxon>
        <taxon>Lactobacillaceae</taxon>
        <taxon>Weissella</taxon>
    </lineage>
</organism>
<dbReference type="EMBL" id="JAAOCX010000002">
    <property type="protein sequence ID" value="MBJ7631947.1"/>
    <property type="molecule type" value="Genomic_DNA"/>
</dbReference>
<dbReference type="AlphaFoldDB" id="A0A0R2F2U0"/>
<evidence type="ECO:0000313" key="4">
    <source>
        <dbReference type="Proteomes" id="UP000728106"/>
    </source>
</evidence>
<comment type="caution">
    <text evidence="3">The sequence shown here is derived from an EMBL/GenBank/DDBJ whole genome shotgun (WGS) entry which is preliminary data.</text>
</comment>
<evidence type="ECO:0000313" key="2">
    <source>
        <dbReference type="EMBL" id="MBJ7631947.1"/>
    </source>
</evidence>
<keyword evidence="4" id="KW-1185">Reference proteome</keyword>
<reference evidence="1" key="2">
    <citation type="submission" date="2020-08" db="EMBL/GenBank/DDBJ databases">
        <title>Complete genome sequence of Weissella confusa strain FS54 provides insights into metabolic potential.</title>
        <authorList>
            <person name="Fhoula I."/>
            <person name="Najjari A."/>
            <person name="Lekired A."/>
            <person name="Bessrour-Aouam N."/>
            <person name="Jaballah S."/>
            <person name="Klibi N."/>
            <person name="Ouzari H.-I."/>
        </authorList>
    </citation>
    <scope>NUCLEOTIDE SEQUENCE</scope>
    <source>
        <strain evidence="1">FS54</strain>
    </source>
</reference>
<gene>
    <name evidence="1" type="ORF">H7R52_10850</name>
    <name evidence="3" type="ORF">HAU20_06925</name>
    <name evidence="2" type="ORF">HAU43_02345</name>
</gene>
<dbReference type="OrthoDB" id="2146492at2"/>
<dbReference type="GeneID" id="57978909"/>
<dbReference type="EMBL" id="JAAOCP010000007">
    <property type="protein sequence ID" value="MBJ7639111.1"/>
    <property type="molecule type" value="Genomic_DNA"/>
</dbReference>
<evidence type="ECO:0000313" key="1">
    <source>
        <dbReference type="EMBL" id="MBC6499160.1"/>
    </source>
</evidence>
<proteinExistence type="predicted"/>
<dbReference type="EMBL" id="JACSZT010000008">
    <property type="protein sequence ID" value="MBC6499160.1"/>
    <property type="molecule type" value="Genomic_DNA"/>
</dbReference>
<dbReference type="Proteomes" id="UP000650485">
    <property type="component" value="Unassembled WGS sequence"/>
</dbReference>
<sequence length="126" mass="14588">MLPDEEDYQPIDELTSDEHSWYAVRMVGEDVDTLLTAATTESDAEGIAHRTATQYPDFSFSVVPVTGIFMDNTRYDKMTDLQWYGVMPASRKDNYITQIFANFKDLNTFLSDNRAEKYRFVSLMMK</sequence>
<dbReference type="Proteomes" id="UP000728106">
    <property type="component" value="Unassembled WGS sequence"/>
</dbReference>